<dbReference type="AlphaFoldDB" id="N1W215"/>
<protein>
    <submittedName>
        <fullName evidence="2">PF07588 family protein</fullName>
    </submittedName>
</protein>
<evidence type="ECO:0000313" key="3">
    <source>
        <dbReference type="Proteomes" id="UP000012371"/>
    </source>
</evidence>
<comment type="caution">
    <text evidence="2">The sequence shown here is derived from an EMBL/GenBank/DDBJ whole genome shotgun (WGS) entry which is preliminary data.</text>
</comment>
<dbReference type="InterPro" id="IPR016186">
    <property type="entry name" value="C-type_lectin-like/link_sf"/>
</dbReference>
<dbReference type="PROSITE" id="PS51257">
    <property type="entry name" value="PROKAR_LIPOPROTEIN"/>
    <property type="match status" value="1"/>
</dbReference>
<dbReference type="Gene3D" id="3.10.100.10">
    <property type="entry name" value="Mannose-Binding Protein A, subunit A"/>
    <property type="match status" value="1"/>
</dbReference>
<feature type="domain" description="DUF1554" evidence="1">
    <location>
        <begin position="198"/>
        <end position="321"/>
    </location>
</feature>
<evidence type="ECO:0000259" key="1">
    <source>
        <dbReference type="Pfam" id="PF07588"/>
    </source>
</evidence>
<dbReference type="SUPFAM" id="SSF56436">
    <property type="entry name" value="C-type lectin-like"/>
    <property type="match status" value="1"/>
</dbReference>
<dbReference type="InterPro" id="IPR016187">
    <property type="entry name" value="CTDL_fold"/>
</dbReference>
<dbReference type="Pfam" id="PF07588">
    <property type="entry name" value="DUF1554"/>
    <property type="match status" value="1"/>
</dbReference>
<dbReference type="InterPro" id="IPR011448">
    <property type="entry name" value="DUF1554"/>
</dbReference>
<organism evidence="2 3">
    <name type="scientific">Leptospira terpstrae serovar Hualin str. LT 11-33 = ATCC 700639</name>
    <dbReference type="NCBI Taxonomy" id="1257025"/>
    <lineage>
        <taxon>Bacteria</taxon>
        <taxon>Pseudomonadati</taxon>
        <taxon>Spirochaetota</taxon>
        <taxon>Spirochaetia</taxon>
        <taxon>Leptospirales</taxon>
        <taxon>Leptospiraceae</taxon>
        <taxon>Leptospira</taxon>
    </lineage>
</organism>
<dbReference type="STRING" id="1257025.LEP1GSC203_2698"/>
<gene>
    <name evidence="2" type="ORF">LEP1GSC203_2698</name>
</gene>
<dbReference type="Proteomes" id="UP000012371">
    <property type="component" value="Unassembled WGS sequence"/>
</dbReference>
<accession>N1W215</accession>
<reference evidence="2" key="1">
    <citation type="submission" date="2013-03" db="EMBL/GenBank/DDBJ databases">
        <authorList>
            <person name="Harkins D.M."/>
            <person name="Durkin A.S."/>
            <person name="Brinkac L.M."/>
            <person name="Haft D.H."/>
            <person name="Selengut J.D."/>
            <person name="Sanka R."/>
            <person name="DePew J."/>
            <person name="Purushe J."/>
            <person name="Hartskeerl R.A."/>
            <person name="Ahmed A."/>
            <person name="van der Linden H."/>
            <person name="Goris M.G.A."/>
            <person name="Vinetz J.M."/>
            <person name="Sutton G.G."/>
            <person name="Nierman W.C."/>
            <person name="Fouts D.E."/>
        </authorList>
    </citation>
    <scope>NUCLEOTIDE SEQUENCE [LARGE SCALE GENOMIC DNA]</scope>
    <source>
        <strain evidence="2">LT 11-33</strain>
    </source>
</reference>
<dbReference type="OrthoDB" id="345734at2"/>
<sequence length="348" mass="36853">MVVLLKFQKLEKPHFIFSFSFIFLFSLSLLSCEKNIPNNVCDSESSAYAETSVLLGFLGEKKHPCYPGTLIVNNPGLNLSANNGTISEFGGNAAQGSSLSFGLYLGMAPKDPVSVQVIVSNPSYATVFPTSLVWTSSDWSVLKSITVTAVNDTIINGTRNLLIRLVPISNDSSMRLQDQIISMVVLDNDKIIFTTTGSYTGILGGIFGADGICQADVKCPIGKICKAILADAGSDARVASATANLGDGQIDWVLKPFSSYLRNDTPTVIGTTNASSLFTFPIIGIRPTSSTAWTGLSADWTSNVNHCDSWGLSSGNGNAGDTAGTGTTAIGFNSFPCTSNLPFYCAEQ</sequence>
<proteinExistence type="predicted"/>
<dbReference type="EMBL" id="AOGW02000002">
    <property type="protein sequence ID" value="EMY63305.1"/>
    <property type="molecule type" value="Genomic_DNA"/>
</dbReference>
<name>N1W215_9LEPT</name>
<evidence type="ECO:0000313" key="2">
    <source>
        <dbReference type="EMBL" id="EMY63305.1"/>
    </source>
</evidence>
<keyword evidence="3" id="KW-1185">Reference proteome</keyword>